<gene>
    <name evidence="2" type="ORF">J3U88_05070</name>
</gene>
<reference evidence="2" key="1">
    <citation type="submission" date="2021-03" db="EMBL/GenBank/DDBJ databases">
        <authorList>
            <person name="Wang G."/>
        </authorList>
    </citation>
    <scope>NUCLEOTIDE SEQUENCE</scope>
    <source>
        <strain evidence="2">KCTC 12899</strain>
    </source>
</reference>
<accession>A0A8J7U160</accession>
<keyword evidence="1" id="KW-0472">Membrane</keyword>
<name>A0A8J7U160_9BACT</name>
<comment type="caution">
    <text evidence="2">The sequence shown here is derived from an EMBL/GenBank/DDBJ whole genome shotgun (WGS) entry which is preliminary data.</text>
</comment>
<keyword evidence="3" id="KW-1185">Reference proteome</keyword>
<feature type="transmembrane region" description="Helical" evidence="1">
    <location>
        <begin position="72"/>
        <end position="92"/>
    </location>
</feature>
<organism evidence="2 3">
    <name type="scientific">Acanthopleuribacter pedis</name>
    <dbReference type="NCBI Taxonomy" id="442870"/>
    <lineage>
        <taxon>Bacteria</taxon>
        <taxon>Pseudomonadati</taxon>
        <taxon>Acidobacteriota</taxon>
        <taxon>Holophagae</taxon>
        <taxon>Acanthopleuribacterales</taxon>
        <taxon>Acanthopleuribacteraceae</taxon>
        <taxon>Acanthopleuribacter</taxon>
    </lineage>
</organism>
<evidence type="ECO:0000313" key="2">
    <source>
        <dbReference type="EMBL" id="MBO1317823.1"/>
    </source>
</evidence>
<dbReference type="Proteomes" id="UP000664417">
    <property type="component" value="Unassembled WGS sequence"/>
</dbReference>
<feature type="transmembrane region" description="Helical" evidence="1">
    <location>
        <begin position="40"/>
        <end position="60"/>
    </location>
</feature>
<dbReference type="RefSeq" id="WP_207857286.1">
    <property type="nucleotide sequence ID" value="NZ_JAFREP010000004.1"/>
</dbReference>
<proteinExistence type="predicted"/>
<sequence length="215" mass="24849">MKALPSGRVRFSSAALEEPEQTYSVYLQGRYFATLSMLPYVLLILVVFFIAAFLFTLAFLQDGAESFRITLMPFLLGTAVLSPVGLVILFMIRWHGRRRVDLTEGGMSLVTPNGQELFVPWQHLHAVELRFNPPRVVTCTLVTPITSFTFTNLELNLASRLPLAEVYQKGFELATLRDFLYYLYRRAPQAQWRLGESFQERFKVYYPPYDLEKMK</sequence>
<evidence type="ECO:0008006" key="4">
    <source>
        <dbReference type="Google" id="ProtNLM"/>
    </source>
</evidence>
<protein>
    <recommendedName>
        <fullName evidence="4">Transmembrane protein</fullName>
    </recommendedName>
</protein>
<evidence type="ECO:0000313" key="3">
    <source>
        <dbReference type="Proteomes" id="UP000664417"/>
    </source>
</evidence>
<evidence type="ECO:0000256" key="1">
    <source>
        <dbReference type="SAM" id="Phobius"/>
    </source>
</evidence>
<dbReference type="AlphaFoldDB" id="A0A8J7U160"/>
<dbReference type="EMBL" id="JAFREP010000004">
    <property type="protein sequence ID" value="MBO1317823.1"/>
    <property type="molecule type" value="Genomic_DNA"/>
</dbReference>
<keyword evidence="1" id="KW-1133">Transmembrane helix</keyword>
<keyword evidence="1" id="KW-0812">Transmembrane</keyword>